<feature type="signal peptide" evidence="1">
    <location>
        <begin position="1"/>
        <end position="20"/>
    </location>
</feature>
<keyword evidence="1" id="KW-0732">Signal</keyword>
<dbReference type="GeneID" id="93495596"/>
<proteinExistence type="predicted"/>
<gene>
    <name evidence="2" type="ORF">AWC22_15910</name>
</gene>
<protein>
    <recommendedName>
        <fullName evidence="4">Lipoprotein</fullName>
    </recommendedName>
</protein>
<comment type="caution">
    <text evidence="2">The sequence shown here is derived from an EMBL/GenBank/DDBJ whole genome shotgun (WGS) entry which is preliminary data.</text>
</comment>
<dbReference type="RefSeq" id="WP_085249983.1">
    <property type="nucleotide sequence ID" value="NZ_CAJMWJ010000001.1"/>
</dbReference>
<evidence type="ECO:0008006" key="4">
    <source>
        <dbReference type="Google" id="ProtNLM"/>
    </source>
</evidence>
<sequence length="193" mass="21670">MRYRLLPLVFVLGLALTACASSGGSSVSQPRVWGAFMERGLSNIPMKPGLNVRVFNDFTLDEQQYIKYDKTTGYFTLEPGTYRIDGWSLTTFGWKLTPEQRAAAYSAPGYAFLWNVEKNDMEILASLQDPLYSLPSNINGVLKVAKKTRYYFGHQNGDKVDGISLQLYDPNIKKPDGTISTNHAFAQLVIERL</sequence>
<dbReference type="AlphaFoldDB" id="A0A1X2D2Q1"/>
<dbReference type="OrthoDB" id="4716252at2"/>
<organism evidence="2 3">
    <name type="scientific">Mycobacterium riyadhense</name>
    <dbReference type="NCBI Taxonomy" id="486698"/>
    <lineage>
        <taxon>Bacteria</taxon>
        <taxon>Bacillati</taxon>
        <taxon>Actinomycetota</taxon>
        <taxon>Actinomycetes</taxon>
        <taxon>Mycobacteriales</taxon>
        <taxon>Mycobacteriaceae</taxon>
        <taxon>Mycobacterium</taxon>
    </lineage>
</organism>
<accession>A0A1X2D2Q1</accession>
<evidence type="ECO:0000313" key="2">
    <source>
        <dbReference type="EMBL" id="ORW82416.1"/>
    </source>
</evidence>
<name>A0A1X2D2Q1_9MYCO</name>
<evidence type="ECO:0000313" key="3">
    <source>
        <dbReference type="Proteomes" id="UP000193087"/>
    </source>
</evidence>
<dbReference type="EMBL" id="LQPQ01000050">
    <property type="protein sequence ID" value="ORW82416.1"/>
    <property type="molecule type" value="Genomic_DNA"/>
</dbReference>
<evidence type="ECO:0000256" key="1">
    <source>
        <dbReference type="SAM" id="SignalP"/>
    </source>
</evidence>
<dbReference type="PROSITE" id="PS51257">
    <property type="entry name" value="PROKAR_LIPOPROTEIN"/>
    <property type="match status" value="1"/>
</dbReference>
<dbReference type="Proteomes" id="UP000193087">
    <property type="component" value="Unassembled WGS sequence"/>
</dbReference>
<keyword evidence="3" id="KW-1185">Reference proteome</keyword>
<reference evidence="2 3" key="1">
    <citation type="submission" date="2016-01" db="EMBL/GenBank/DDBJ databases">
        <title>The new phylogeny of the genus Mycobacterium.</title>
        <authorList>
            <person name="Tarcisio F."/>
            <person name="Conor M."/>
            <person name="Antonella G."/>
            <person name="Elisabetta G."/>
            <person name="Giulia F.S."/>
            <person name="Sara T."/>
            <person name="Anna F."/>
            <person name="Clotilde B."/>
            <person name="Roberto B."/>
            <person name="Veronica D.S."/>
            <person name="Fabio R."/>
            <person name="Monica P."/>
            <person name="Olivier J."/>
            <person name="Enrico T."/>
            <person name="Nicola S."/>
        </authorList>
    </citation>
    <scope>NUCLEOTIDE SEQUENCE [LARGE SCALE GENOMIC DNA]</scope>
    <source>
        <strain evidence="2 3">DSM 45176</strain>
    </source>
</reference>
<feature type="chain" id="PRO_5012710530" description="Lipoprotein" evidence="1">
    <location>
        <begin position="21"/>
        <end position="193"/>
    </location>
</feature>